<gene>
    <name evidence="1" type="ORF">ENV75_05430</name>
</gene>
<evidence type="ECO:0000313" key="1">
    <source>
        <dbReference type="EMBL" id="HGG99871.1"/>
    </source>
</evidence>
<organism evidence="1">
    <name type="scientific">Thermodesulfovibrio aggregans</name>
    <dbReference type="NCBI Taxonomy" id="86166"/>
    <lineage>
        <taxon>Bacteria</taxon>
        <taxon>Pseudomonadati</taxon>
        <taxon>Nitrospirota</taxon>
        <taxon>Thermodesulfovibrionia</taxon>
        <taxon>Thermodesulfovibrionales</taxon>
        <taxon>Thermodesulfovibrionaceae</taxon>
        <taxon>Thermodesulfovibrio</taxon>
    </lineage>
</organism>
<proteinExistence type="predicted"/>
<name>A0A7C4EQH7_9BACT</name>
<comment type="caution">
    <text evidence="1">The sequence shown here is derived from an EMBL/GenBank/DDBJ whole genome shotgun (WGS) entry which is preliminary data.</text>
</comment>
<accession>A0A7C4EQH7</accession>
<dbReference type="EMBL" id="DTHO01000060">
    <property type="protein sequence ID" value="HGG99871.1"/>
    <property type="molecule type" value="Genomic_DNA"/>
</dbReference>
<reference evidence="1" key="1">
    <citation type="journal article" date="2020" name="mSystems">
        <title>Genome- and Community-Level Interaction Insights into Carbon Utilization and Element Cycling Functions of Hydrothermarchaeota in Hydrothermal Sediment.</title>
        <authorList>
            <person name="Zhou Z."/>
            <person name="Liu Y."/>
            <person name="Xu W."/>
            <person name="Pan J."/>
            <person name="Luo Z.H."/>
            <person name="Li M."/>
        </authorList>
    </citation>
    <scope>NUCLEOTIDE SEQUENCE [LARGE SCALE GENOMIC DNA]</scope>
    <source>
        <strain evidence="1">SpSt-788</strain>
    </source>
</reference>
<protein>
    <submittedName>
        <fullName evidence="1">Uncharacterized protein</fullName>
    </submittedName>
</protein>
<dbReference type="AlphaFoldDB" id="A0A7C4EQH7"/>
<sequence>MKQENYTFLICKKFCDYYKTGKESELCGGYFYLKKFLTPYELKSIIEVFHLEKDTSNKKLSFVCDMCDFREDGCDFFINKTKLPCGGYLIISKLIDYLNKET</sequence>